<gene>
    <name evidence="3" type="ORF">UV48_C0017G0004</name>
</gene>
<evidence type="ECO:0000259" key="1">
    <source>
        <dbReference type="Pfam" id="PF00534"/>
    </source>
</evidence>
<feature type="domain" description="Glycosyl transferase family 1" evidence="1">
    <location>
        <begin position="195"/>
        <end position="361"/>
    </location>
</feature>
<feature type="domain" description="Glycosyltransferase subfamily 4-like N-terminal" evidence="2">
    <location>
        <begin position="14"/>
        <end position="184"/>
    </location>
</feature>
<dbReference type="Pfam" id="PF00534">
    <property type="entry name" value="Glycos_transf_1"/>
    <property type="match status" value="1"/>
</dbReference>
<dbReference type="EMBL" id="LCEQ01000017">
    <property type="protein sequence ID" value="KKS75162.1"/>
    <property type="molecule type" value="Genomic_DNA"/>
</dbReference>
<name>A0A0G1BPC2_9BACT</name>
<dbReference type="InterPro" id="IPR050194">
    <property type="entry name" value="Glycosyltransferase_grp1"/>
</dbReference>
<protein>
    <submittedName>
        <fullName evidence="3">Glycosyl transferase group 1</fullName>
    </submittedName>
</protein>
<dbReference type="GO" id="GO:0016758">
    <property type="term" value="F:hexosyltransferase activity"/>
    <property type="evidence" value="ECO:0007669"/>
    <property type="project" value="TreeGrafter"/>
</dbReference>
<evidence type="ECO:0000313" key="4">
    <source>
        <dbReference type="Proteomes" id="UP000034563"/>
    </source>
</evidence>
<organism evidence="3 4">
    <name type="scientific">Candidatus Azambacteria bacterium GW2011_GWA2_42_9</name>
    <dbReference type="NCBI Taxonomy" id="1618613"/>
    <lineage>
        <taxon>Bacteria</taxon>
        <taxon>Candidatus Azamiibacteriota</taxon>
    </lineage>
</organism>
<dbReference type="InterPro" id="IPR001296">
    <property type="entry name" value="Glyco_trans_1"/>
</dbReference>
<accession>A0A0G1BPC2</accession>
<dbReference type="Pfam" id="PF13439">
    <property type="entry name" value="Glyco_transf_4"/>
    <property type="match status" value="1"/>
</dbReference>
<dbReference type="CDD" id="cd03801">
    <property type="entry name" value="GT4_PimA-like"/>
    <property type="match status" value="1"/>
</dbReference>
<dbReference type="InterPro" id="IPR028098">
    <property type="entry name" value="Glyco_trans_4-like_N"/>
</dbReference>
<reference evidence="3 4" key="1">
    <citation type="journal article" date="2015" name="Nature">
        <title>rRNA introns, odd ribosomes, and small enigmatic genomes across a large radiation of phyla.</title>
        <authorList>
            <person name="Brown C.T."/>
            <person name="Hug L.A."/>
            <person name="Thomas B.C."/>
            <person name="Sharon I."/>
            <person name="Castelle C.J."/>
            <person name="Singh A."/>
            <person name="Wilkins M.J."/>
            <person name="Williams K.H."/>
            <person name="Banfield J.F."/>
        </authorList>
    </citation>
    <scope>NUCLEOTIDE SEQUENCE [LARGE SCALE GENOMIC DNA]</scope>
</reference>
<evidence type="ECO:0000259" key="2">
    <source>
        <dbReference type="Pfam" id="PF13439"/>
    </source>
</evidence>
<proteinExistence type="predicted"/>
<sequence>MKILILSDSFEDGGGAASMARSMARGFKRALHDVCVIASVQDKALAGQKMVEGVKVWSVYSNYDLFWRAYRSLYNPQTVKYIAKIIEEVKPDVIHANPFYYGKLVEFINPNDLSCPEKFNYKISVWRQIKRAGKTYNPLRNMFIRRYLKYVDKIIAVSNALKETLVQNGISNVVVVHNGIDIEQWQSDGDSVEDFKNKCGLTGKRIIFFGGRLSWLKGGREICLAIKNVIETMPNAVLLLASKTDGEVKEILDFAAGLGIDKNIIAAGWLSGNELKAAYNAADIVAVPSICFDSFPTINLEAMACRKPVIATCFGGSREAVLDGETGYIVNPFNIETMAEKIIDLLKNTDKARMFGETGYQKAREKFGLDMMIEDYLSWYK</sequence>
<dbReference type="AlphaFoldDB" id="A0A0G1BPC2"/>
<dbReference type="PANTHER" id="PTHR45947:SF3">
    <property type="entry name" value="SULFOQUINOVOSYL TRANSFERASE SQD2"/>
    <property type="match status" value="1"/>
</dbReference>
<dbReference type="SUPFAM" id="SSF53756">
    <property type="entry name" value="UDP-Glycosyltransferase/glycogen phosphorylase"/>
    <property type="match status" value="1"/>
</dbReference>
<comment type="caution">
    <text evidence="3">The sequence shown here is derived from an EMBL/GenBank/DDBJ whole genome shotgun (WGS) entry which is preliminary data.</text>
</comment>
<dbReference type="Gene3D" id="3.40.50.2000">
    <property type="entry name" value="Glycogen Phosphorylase B"/>
    <property type="match status" value="2"/>
</dbReference>
<evidence type="ECO:0000313" key="3">
    <source>
        <dbReference type="EMBL" id="KKS75162.1"/>
    </source>
</evidence>
<dbReference type="PANTHER" id="PTHR45947">
    <property type="entry name" value="SULFOQUINOVOSYL TRANSFERASE SQD2"/>
    <property type="match status" value="1"/>
</dbReference>
<keyword evidence="3" id="KW-0808">Transferase</keyword>
<dbReference type="Proteomes" id="UP000034563">
    <property type="component" value="Unassembled WGS sequence"/>
</dbReference>